<accession>N1QAY8</accession>
<dbReference type="VEuPathDB" id="FungiDB:MYCFIDRAFT_76008"/>
<feature type="region of interest" description="Disordered" evidence="1">
    <location>
        <begin position="941"/>
        <end position="978"/>
    </location>
</feature>
<feature type="transmembrane region" description="Helical" evidence="2">
    <location>
        <begin position="43"/>
        <end position="69"/>
    </location>
</feature>
<proteinExistence type="predicted"/>
<evidence type="ECO:0000256" key="2">
    <source>
        <dbReference type="SAM" id="Phobius"/>
    </source>
</evidence>
<keyword evidence="2" id="KW-0472">Membrane</keyword>
<gene>
    <name evidence="3" type="ORF">MYCFIDRAFT_76008</name>
</gene>
<feature type="region of interest" description="Disordered" evidence="1">
    <location>
        <begin position="708"/>
        <end position="792"/>
    </location>
</feature>
<feature type="compositionally biased region" description="Basic and acidic residues" evidence="1">
    <location>
        <begin position="147"/>
        <end position="160"/>
    </location>
</feature>
<reference evidence="3 4" key="1">
    <citation type="journal article" date="2012" name="PLoS Pathog.">
        <title>Diverse lifestyles and strategies of plant pathogenesis encoded in the genomes of eighteen Dothideomycetes fungi.</title>
        <authorList>
            <person name="Ohm R.A."/>
            <person name="Feau N."/>
            <person name="Henrissat B."/>
            <person name="Schoch C.L."/>
            <person name="Horwitz B.A."/>
            <person name="Barry K.W."/>
            <person name="Condon B.J."/>
            <person name="Copeland A.C."/>
            <person name="Dhillon B."/>
            <person name="Glaser F."/>
            <person name="Hesse C.N."/>
            <person name="Kosti I."/>
            <person name="LaButti K."/>
            <person name="Lindquist E.A."/>
            <person name="Lucas S."/>
            <person name="Salamov A.A."/>
            <person name="Bradshaw R.E."/>
            <person name="Ciuffetti L."/>
            <person name="Hamelin R.C."/>
            <person name="Kema G.H.J."/>
            <person name="Lawrence C."/>
            <person name="Scott J.A."/>
            <person name="Spatafora J.W."/>
            <person name="Turgeon B.G."/>
            <person name="de Wit P.J.G.M."/>
            <person name="Zhong S."/>
            <person name="Goodwin S.B."/>
            <person name="Grigoriev I.V."/>
        </authorList>
    </citation>
    <scope>NUCLEOTIDE SEQUENCE [LARGE SCALE GENOMIC DNA]</scope>
    <source>
        <strain evidence="3 4">CIRAD86</strain>
    </source>
</reference>
<organism evidence="3 4">
    <name type="scientific">Pseudocercospora fijiensis (strain CIRAD86)</name>
    <name type="common">Black leaf streak disease fungus</name>
    <name type="synonym">Mycosphaerella fijiensis</name>
    <dbReference type="NCBI Taxonomy" id="383855"/>
    <lineage>
        <taxon>Eukaryota</taxon>
        <taxon>Fungi</taxon>
        <taxon>Dikarya</taxon>
        <taxon>Ascomycota</taxon>
        <taxon>Pezizomycotina</taxon>
        <taxon>Dothideomycetes</taxon>
        <taxon>Dothideomycetidae</taxon>
        <taxon>Mycosphaerellales</taxon>
        <taxon>Mycosphaerellaceae</taxon>
        <taxon>Pseudocercospora</taxon>
    </lineage>
</organism>
<keyword evidence="2" id="KW-1133">Transmembrane helix</keyword>
<name>N1QAY8_PSEFD</name>
<protein>
    <submittedName>
        <fullName evidence="3">Uncharacterized protein</fullName>
    </submittedName>
</protein>
<feature type="region of interest" description="Disordered" evidence="1">
    <location>
        <begin position="672"/>
        <end position="691"/>
    </location>
</feature>
<feature type="region of interest" description="Disordered" evidence="1">
    <location>
        <begin position="383"/>
        <end position="406"/>
    </location>
</feature>
<sequence length="1054" mass="114066">MDVSAFEEDTGDVDASAVPQRMTEHLSPTLAAAVAIVAHIVRLAILVLALFACVVLYCFTVSWLVHLWLQTSLLAFTAELLRSCIGDEAAITGASLHAQRRVPLPSEQWLEEPEPEPLLDSAEAGGSSIEESAKVGMVGKAAATLERHGGTHDKSVEHVPDASGPPANSREPEPIHRQEPSSSIAEAQKLRVSTLHTSNTAALCGGAVQKALVSDKKKFVAKENAVPQKILPGPRPVLTDQEKKAAAQTSFIENMKAGMLNRAFQPSVEVSRSLATNEATAARNNAFNFTAEQLAEASSFMSTASRDYKSKASTGRGGPRSAKPHVSDIRRFQPNRHVAQPPKPVPAGMASVSNPPDYVPPHVRKSLQAKACRAAPQDLLQVTNDGKPVDMTQKPENSDGDDASGCGASSIPEEADNMVTDEHNEIHYEVDEERKAGLISEINESTVNEPADTFNPNQETATVFHQPFIEPEHEAVFSRKQPSHPERLSFYDSTPELIQPASRAMTATALKAFQTTSSRAVDDRIDNARSIIEGLGPEKTSPMLSTTSYECPTRENGQELPRPTISISRPSEEDFLAQDLGSDVVEAEGWTGSDQSGKEHHADMDVLWASDLEAALLASCSDNSRPQPLSSIRDENAMQEQTSMQSRDDAVRRAVKVIQEQADVNMIAEKEPPGITLSPQYPPVELRPDEISTSDVTRDLIDLDLGGGALTDSVPGESFSATPLRPSIDAPNSSTPSFPSALESTEQESIGHERSVDASDILEPPEPHAQKDPPLLPSTSSAIGFTAPTKPPGLQNARLVNLDAFDDLLSKGFASQLEVIEDDGDQASLSAGGPVQDIEDHVPANIATNGSIGVLDGSKRRARERRRLARDKLKEAWLEREEARTRVVGTWSLGGMQQLEDATRLYHEARSALATLMPSGHLNEEDFQSFPAFTTSALAAPKVRPSGMQEIKSRRKANESNTSSSHEKDSESSSELDGLKDNMMAARKLREDAIAFQRSRRPNTNIAFHTWKDTAGGKLKRANLYYNSKRQALAAAFPNGALPAELEAQFPEIP</sequence>
<keyword evidence="4" id="KW-1185">Reference proteome</keyword>
<dbReference type="KEGG" id="pfj:MYCFIDRAFT_76008"/>
<evidence type="ECO:0000313" key="4">
    <source>
        <dbReference type="Proteomes" id="UP000016932"/>
    </source>
</evidence>
<feature type="region of interest" description="Disordered" evidence="1">
    <location>
        <begin position="301"/>
        <end position="330"/>
    </location>
</feature>
<evidence type="ECO:0000256" key="1">
    <source>
        <dbReference type="SAM" id="MobiDB-lite"/>
    </source>
</evidence>
<dbReference type="HOGENOM" id="CLU_290368_0_0_1"/>
<feature type="compositionally biased region" description="Basic and acidic residues" evidence="1">
    <location>
        <begin position="170"/>
        <end position="179"/>
    </location>
</feature>
<feature type="compositionally biased region" description="Polar residues" evidence="1">
    <location>
        <begin position="730"/>
        <end position="748"/>
    </location>
</feature>
<dbReference type="RefSeq" id="XP_007920427.1">
    <property type="nucleotide sequence ID" value="XM_007922236.1"/>
</dbReference>
<dbReference type="eggNOG" id="ENOG502RNN4">
    <property type="taxonomic scope" value="Eukaryota"/>
</dbReference>
<dbReference type="OrthoDB" id="10474237at2759"/>
<feature type="region of interest" description="Disordered" evidence="1">
    <location>
        <begin position="621"/>
        <end position="649"/>
    </location>
</feature>
<feature type="region of interest" description="Disordered" evidence="1">
    <location>
        <begin position="106"/>
        <end position="125"/>
    </location>
</feature>
<dbReference type="AlphaFoldDB" id="N1QAY8"/>
<keyword evidence="2" id="KW-0812">Transmembrane</keyword>
<dbReference type="EMBL" id="KB446555">
    <property type="protein sequence ID" value="EME88178.1"/>
    <property type="molecule type" value="Genomic_DNA"/>
</dbReference>
<feature type="compositionally biased region" description="Polar residues" evidence="1">
    <location>
        <begin position="621"/>
        <end position="630"/>
    </location>
</feature>
<dbReference type="GeneID" id="19341169"/>
<evidence type="ECO:0000313" key="3">
    <source>
        <dbReference type="EMBL" id="EME88178.1"/>
    </source>
</evidence>
<feature type="region of interest" description="Disordered" evidence="1">
    <location>
        <begin position="535"/>
        <end position="566"/>
    </location>
</feature>
<dbReference type="Proteomes" id="UP000016932">
    <property type="component" value="Unassembled WGS sequence"/>
</dbReference>
<feature type="region of interest" description="Disordered" evidence="1">
    <location>
        <begin position="147"/>
        <end position="183"/>
    </location>
</feature>